<dbReference type="Pfam" id="PF00171">
    <property type="entry name" value="Aldedh"/>
    <property type="match status" value="1"/>
</dbReference>
<dbReference type="Proteomes" id="UP000253509">
    <property type="component" value="Unassembled WGS sequence"/>
</dbReference>
<dbReference type="AlphaFoldDB" id="A0A366IIZ5"/>
<evidence type="ECO:0000259" key="3">
    <source>
        <dbReference type="Pfam" id="PF00171"/>
    </source>
</evidence>
<evidence type="ECO:0000256" key="2">
    <source>
        <dbReference type="SAM" id="MobiDB-lite"/>
    </source>
</evidence>
<evidence type="ECO:0000313" key="4">
    <source>
        <dbReference type="EMBL" id="RBP72079.1"/>
    </source>
</evidence>
<dbReference type="InterPro" id="IPR015590">
    <property type="entry name" value="Aldehyde_DH_dom"/>
</dbReference>
<feature type="domain" description="Aldehyde dehydrogenase" evidence="3">
    <location>
        <begin position="29"/>
        <end position="464"/>
    </location>
</feature>
<accession>A0A366IIZ5</accession>
<dbReference type="GO" id="GO:0016620">
    <property type="term" value="F:oxidoreductase activity, acting on the aldehyde or oxo group of donors, NAD or NADP as acceptor"/>
    <property type="evidence" value="ECO:0007669"/>
    <property type="project" value="InterPro"/>
</dbReference>
<dbReference type="SUPFAM" id="SSF53720">
    <property type="entry name" value="ALDH-like"/>
    <property type="match status" value="1"/>
</dbReference>
<dbReference type="EMBL" id="QNSB01000004">
    <property type="protein sequence ID" value="RBP72079.1"/>
    <property type="molecule type" value="Genomic_DNA"/>
</dbReference>
<dbReference type="InterPro" id="IPR016163">
    <property type="entry name" value="Ald_DH_C"/>
</dbReference>
<comment type="caution">
    <text evidence="4">The sequence shown here is derived from an EMBL/GenBank/DDBJ whole genome shotgun (WGS) entry which is preliminary data.</text>
</comment>
<organism evidence="4 5">
    <name type="scientific">Brevibacterium celere</name>
    <dbReference type="NCBI Taxonomy" id="225845"/>
    <lineage>
        <taxon>Bacteria</taxon>
        <taxon>Bacillati</taxon>
        <taxon>Actinomycetota</taxon>
        <taxon>Actinomycetes</taxon>
        <taxon>Micrococcales</taxon>
        <taxon>Brevibacteriaceae</taxon>
        <taxon>Brevibacterium</taxon>
    </lineage>
</organism>
<evidence type="ECO:0000256" key="1">
    <source>
        <dbReference type="ARBA" id="ARBA00023002"/>
    </source>
</evidence>
<feature type="region of interest" description="Disordered" evidence="2">
    <location>
        <begin position="1"/>
        <end position="31"/>
    </location>
</feature>
<gene>
    <name evidence="4" type="ORF">DFO65_10434</name>
</gene>
<dbReference type="InterPro" id="IPR016162">
    <property type="entry name" value="Ald_DH_N"/>
</dbReference>
<dbReference type="CDD" id="cd07078">
    <property type="entry name" value="ALDH"/>
    <property type="match status" value="1"/>
</dbReference>
<sequence length="475" mass="48985">MAVSTTHTSPDPTREEPAPGTSAGAASVLRIEDPTTGDLVGEIDCDTAEAITGKVTAAHAAARDWEATAVTERARLLTLIADGLESAVDELAGLNHRETGKSLEDSRGGIEAGISTLRQYAELGPVHRGFSLRGDRLAADFTRHRARGVVAVITPWNDPAAIAAGLIGAALVMGNTVVHKPSERCPHLGARLGEICSAVLPEGVLATVTGTAEAGRMLTDDERIAMYAHVGSTAAGRDIHSRATAHGAHVIRENGGNDALLVDSGVDIGWAAGQAALGSFANAGQICTSVERIFVHRDVARDFTAALVAEADAWNGSPQPLVDRRHRQQVHRLLTQSREMGASVHTGGAVPDGPGAHYPATVVGRCRPEMPIMSDEVFGPVAPICVVDDFAQGLELAAADPYGLAATVLSPDLGHVLAAIDTLRVGTVKVNAVFGGAPGGSAEPLGESGSGFGFGPELLDEFATTSVIHISGGTQ</sequence>
<evidence type="ECO:0000313" key="5">
    <source>
        <dbReference type="Proteomes" id="UP000253509"/>
    </source>
</evidence>
<keyword evidence="5" id="KW-1185">Reference proteome</keyword>
<name>A0A366IIZ5_9MICO</name>
<dbReference type="Gene3D" id="3.40.309.10">
    <property type="entry name" value="Aldehyde Dehydrogenase, Chain A, domain 2"/>
    <property type="match status" value="1"/>
</dbReference>
<dbReference type="PANTHER" id="PTHR11699">
    <property type="entry name" value="ALDEHYDE DEHYDROGENASE-RELATED"/>
    <property type="match status" value="1"/>
</dbReference>
<protein>
    <submittedName>
        <fullName evidence="4">Acyl-CoA reductase-like NAD-dependent aldehyde dehydrogenase</fullName>
    </submittedName>
</protein>
<proteinExistence type="predicted"/>
<dbReference type="Gene3D" id="3.40.605.10">
    <property type="entry name" value="Aldehyde Dehydrogenase, Chain A, domain 1"/>
    <property type="match status" value="1"/>
</dbReference>
<reference evidence="4 5" key="1">
    <citation type="submission" date="2018-06" db="EMBL/GenBank/DDBJ databases">
        <title>Freshwater and sediment microbial communities from various areas in North America, analyzing microbe dynamics in response to fracking.</title>
        <authorList>
            <person name="Lamendella R."/>
        </authorList>
    </citation>
    <scope>NUCLEOTIDE SEQUENCE [LARGE SCALE GENOMIC DNA]</scope>
    <source>
        <strain evidence="4 5">3b_TX</strain>
    </source>
</reference>
<keyword evidence="1" id="KW-0560">Oxidoreductase</keyword>
<feature type="compositionally biased region" description="Polar residues" evidence="2">
    <location>
        <begin position="1"/>
        <end position="11"/>
    </location>
</feature>
<dbReference type="InterPro" id="IPR016161">
    <property type="entry name" value="Ald_DH/histidinol_DH"/>
</dbReference>